<gene>
    <name evidence="2" type="ORF">PECUL_23A061510</name>
</gene>
<feature type="compositionally biased region" description="Basic and acidic residues" evidence="1">
    <location>
        <begin position="92"/>
        <end position="109"/>
    </location>
</feature>
<feature type="region of interest" description="Disordered" evidence="1">
    <location>
        <begin position="51"/>
        <end position="133"/>
    </location>
</feature>
<dbReference type="AlphaFoldDB" id="A0AAD1RL75"/>
<evidence type="ECO:0000313" key="2">
    <source>
        <dbReference type="EMBL" id="CAH2273583.1"/>
    </source>
</evidence>
<evidence type="ECO:0000256" key="1">
    <source>
        <dbReference type="SAM" id="MobiDB-lite"/>
    </source>
</evidence>
<sequence>MEKETHTITTMEEQEHILTTTEKGVPNKAIMEEGTHTVITMDTWAHTITTTEKGASKSQSEKGAHTVTVKRNKKQEKGNTKSQAVTHSLSTHIEEEKETQTIKGNEKEKHSHKRSNTEKGSLLQGQAEIETPI</sequence>
<name>A0AAD1RL75_PELCU</name>
<accession>A0AAD1RL75</accession>
<feature type="compositionally biased region" description="Polar residues" evidence="1">
    <location>
        <begin position="80"/>
        <end position="91"/>
    </location>
</feature>
<dbReference type="EMBL" id="OW240914">
    <property type="protein sequence ID" value="CAH2273583.1"/>
    <property type="molecule type" value="Genomic_DNA"/>
</dbReference>
<reference evidence="2" key="1">
    <citation type="submission" date="2022-03" db="EMBL/GenBank/DDBJ databases">
        <authorList>
            <person name="Alioto T."/>
            <person name="Alioto T."/>
            <person name="Gomez Garrido J."/>
        </authorList>
    </citation>
    <scope>NUCLEOTIDE SEQUENCE</scope>
</reference>
<proteinExistence type="predicted"/>
<organism evidence="2 3">
    <name type="scientific">Pelobates cultripes</name>
    <name type="common">Western spadefoot toad</name>
    <dbReference type="NCBI Taxonomy" id="61616"/>
    <lineage>
        <taxon>Eukaryota</taxon>
        <taxon>Metazoa</taxon>
        <taxon>Chordata</taxon>
        <taxon>Craniata</taxon>
        <taxon>Vertebrata</taxon>
        <taxon>Euteleostomi</taxon>
        <taxon>Amphibia</taxon>
        <taxon>Batrachia</taxon>
        <taxon>Anura</taxon>
        <taxon>Pelobatoidea</taxon>
        <taxon>Pelobatidae</taxon>
        <taxon>Pelobates</taxon>
    </lineage>
</organism>
<dbReference type="Proteomes" id="UP001295444">
    <property type="component" value="Chromosome 03"/>
</dbReference>
<keyword evidence="3" id="KW-1185">Reference proteome</keyword>
<protein>
    <submittedName>
        <fullName evidence="2">Uncharacterized protein</fullName>
    </submittedName>
</protein>
<evidence type="ECO:0000313" key="3">
    <source>
        <dbReference type="Proteomes" id="UP001295444"/>
    </source>
</evidence>